<reference evidence="1 2" key="1">
    <citation type="journal article" date="2016" name="Nat. Commun.">
        <title>Thousands of microbial genomes shed light on interconnected biogeochemical processes in an aquifer system.</title>
        <authorList>
            <person name="Anantharaman K."/>
            <person name="Brown C.T."/>
            <person name="Hug L.A."/>
            <person name="Sharon I."/>
            <person name="Castelle C.J."/>
            <person name="Probst A.J."/>
            <person name="Thomas B.C."/>
            <person name="Singh A."/>
            <person name="Wilkins M.J."/>
            <person name="Karaoz U."/>
            <person name="Brodie E.L."/>
            <person name="Williams K.H."/>
            <person name="Hubbard S.S."/>
            <person name="Banfield J.F."/>
        </authorList>
    </citation>
    <scope>NUCLEOTIDE SEQUENCE [LARGE SCALE GENOMIC DNA]</scope>
</reference>
<dbReference type="EMBL" id="MHTS01000021">
    <property type="protein sequence ID" value="OHA64137.1"/>
    <property type="molecule type" value="Genomic_DNA"/>
</dbReference>
<dbReference type="AlphaFoldDB" id="A0A1G2QUN6"/>
<evidence type="ECO:0000313" key="2">
    <source>
        <dbReference type="Proteomes" id="UP000178170"/>
    </source>
</evidence>
<sequence>MFCIVIFCEGRASAKQFITSLENFFKTNASKKKKKGFFKEEEDYEENDPPQKEEIVFFPNLATYHTVCGGFVFGAKCGIV</sequence>
<organism evidence="1 2">
    <name type="scientific">Candidatus Wildermuthbacteria bacterium RIFCSPHIGHO2_01_FULL_48_27b</name>
    <dbReference type="NCBI Taxonomy" id="1802447"/>
    <lineage>
        <taxon>Bacteria</taxon>
        <taxon>Candidatus Wildermuthiibacteriota</taxon>
    </lineage>
</organism>
<evidence type="ECO:0000313" key="1">
    <source>
        <dbReference type="EMBL" id="OHA64137.1"/>
    </source>
</evidence>
<comment type="caution">
    <text evidence="1">The sequence shown here is derived from an EMBL/GenBank/DDBJ whole genome shotgun (WGS) entry which is preliminary data.</text>
</comment>
<dbReference type="Proteomes" id="UP000178170">
    <property type="component" value="Unassembled WGS sequence"/>
</dbReference>
<gene>
    <name evidence="1" type="ORF">A2843_02135</name>
</gene>
<accession>A0A1G2QUN6</accession>
<proteinExistence type="predicted"/>
<protein>
    <submittedName>
        <fullName evidence="1">Uncharacterized protein</fullName>
    </submittedName>
</protein>
<name>A0A1G2QUN6_9BACT</name>